<dbReference type="EMBL" id="AZCN01000066">
    <property type="protein sequence ID" value="KRK14801.1"/>
    <property type="molecule type" value="Genomic_DNA"/>
</dbReference>
<gene>
    <name evidence="2" type="ORF">FD22_GL002109</name>
</gene>
<evidence type="ECO:0000313" key="2">
    <source>
        <dbReference type="EMBL" id="KRK14801.1"/>
    </source>
</evidence>
<dbReference type="PANTHER" id="PTHR36492">
    <property type="match status" value="1"/>
</dbReference>
<dbReference type="InterPro" id="IPR004843">
    <property type="entry name" value="Calcineurin-like_PHP"/>
</dbReference>
<organism evidence="2 3">
    <name type="scientific">Loigolactobacillus coryniformis subsp. coryniformis KCTC 3167 = DSM 20001</name>
    <dbReference type="NCBI Taxonomy" id="913848"/>
    <lineage>
        <taxon>Bacteria</taxon>
        <taxon>Bacillati</taxon>
        <taxon>Bacillota</taxon>
        <taxon>Bacilli</taxon>
        <taxon>Lactobacillales</taxon>
        <taxon>Lactobacillaceae</taxon>
        <taxon>Loigolactobacillus</taxon>
    </lineage>
</organism>
<dbReference type="AlphaFoldDB" id="A0A0R1F5B5"/>
<accession>A0A0R1F5B5</accession>
<dbReference type="eggNOG" id="COG1409">
    <property type="taxonomic scope" value="Bacteria"/>
</dbReference>
<reference evidence="2 3" key="1">
    <citation type="journal article" date="2015" name="Genome Announc.">
        <title>Expanding the biotechnology potential of lactobacilli through comparative genomics of 213 strains and associated genera.</title>
        <authorList>
            <person name="Sun Z."/>
            <person name="Harris H.M."/>
            <person name="McCann A."/>
            <person name="Guo C."/>
            <person name="Argimon S."/>
            <person name="Zhang W."/>
            <person name="Yang X."/>
            <person name="Jeffery I.B."/>
            <person name="Cooney J.C."/>
            <person name="Kagawa T.F."/>
            <person name="Liu W."/>
            <person name="Song Y."/>
            <person name="Salvetti E."/>
            <person name="Wrobel A."/>
            <person name="Rasinkangas P."/>
            <person name="Parkhill J."/>
            <person name="Rea M.C."/>
            <person name="O'Sullivan O."/>
            <person name="Ritari J."/>
            <person name="Douillard F.P."/>
            <person name="Paul Ross R."/>
            <person name="Yang R."/>
            <person name="Briner A.E."/>
            <person name="Felis G.E."/>
            <person name="de Vos W.M."/>
            <person name="Barrangou R."/>
            <person name="Klaenhammer T.R."/>
            <person name="Caufield P.W."/>
            <person name="Cui Y."/>
            <person name="Zhang H."/>
            <person name="O'Toole P.W."/>
        </authorList>
    </citation>
    <scope>NUCLEOTIDE SEQUENCE [LARGE SCALE GENOMIC DNA]</scope>
    <source>
        <strain evidence="2 3">DSM 20001</strain>
    </source>
</reference>
<proteinExistence type="predicted"/>
<dbReference type="PANTHER" id="PTHR36492:SF2">
    <property type="entry name" value="[ACYL-CARRIER-PROTEIN] PHOSPHODIESTERASE PPTH"/>
    <property type="match status" value="1"/>
</dbReference>
<dbReference type="NCBIfam" id="TIGR03729">
    <property type="entry name" value="acc_ester"/>
    <property type="match status" value="1"/>
</dbReference>
<dbReference type="Proteomes" id="UP000051181">
    <property type="component" value="Unassembled WGS sequence"/>
</dbReference>
<dbReference type="Gene3D" id="3.60.21.10">
    <property type="match status" value="1"/>
</dbReference>
<comment type="caution">
    <text evidence="2">The sequence shown here is derived from an EMBL/GenBank/DDBJ whole genome shotgun (WGS) entry which is preliminary data.</text>
</comment>
<evidence type="ECO:0000259" key="1">
    <source>
        <dbReference type="Pfam" id="PF00149"/>
    </source>
</evidence>
<dbReference type="InterPro" id="IPR029052">
    <property type="entry name" value="Metallo-depent_PP-like"/>
</dbReference>
<sequence>MSAMRKIAMTSDNHFDVNQLDANELLTQQAAYLLAQHYTDYLIAGDLFNDFTASVAYVEALAKRLAPQCRVFFIAGNHDMVRGADFATLQSGVNGHYVHQKMIDFPGTNYVLIGNNGWYDYQFAQVPDKTAADFAQWKRAYWIDGVIEQPLSDRQRMELVLSDTAAKLAQAAAQHKQVLYMTHFVPQDAYISHVPRQPHWEMANALMGSPRLGALLSRYHVAYALFGHTHFKYPPRQIAGTTYFCRPVGYGTKRHYEWKFGTDFISEWQACLQTLVLE</sequence>
<feature type="domain" description="Calcineurin-like phosphoesterase" evidence="1">
    <location>
        <begin position="6"/>
        <end position="230"/>
    </location>
</feature>
<dbReference type="PATRIC" id="fig|913848.6.peg.2154"/>
<protein>
    <recommendedName>
        <fullName evidence="1">Calcineurin-like phosphoesterase domain-containing protein</fullName>
    </recommendedName>
</protein>
<dbReference type="Pfam" id="PF00149">
    <property type="entry name" value="Metallophos"/>
    <property type="match status" value="1"/>
</dbReference>
<dbReference type="GO" id="GO:0016787">
    <property type="term" value="F:hydrolase activity"/>
    <property type="evidence" value="ECO:0007669"/>
    <property type="project" value="InterPro"/>
</dbReference>
<dbReference type="InterPro" id="IPR052963">
    <property type="entry name" value="Pantetheine_PDE"/>
</dbReference>
<dbReference type="SUPFAM" id="SSF56300">
    <property type="entry name" value="Metallo-dependent phosphatases"/>
    <property type="match status" value="1"/>
</dbReference>
<dbReference type="InterPro" id="IPR022302">
    <property type="entry name" value="Phosphoesterase_putative"/>
</dbReference>
<evidence type="ECO:0000313" key="3">
    <source>
        <dbReference type="Proteomes" id="UP000051181"/>
    </source>
</evidence>
<name>A0A0R1F5B5_9LACO</name>